<dbReference type="EC" id="3.6.1.-" evidence="1"/>
<comment type="catalytic activity">
    <reaction evidence="1">
        <text>ATP + H2O = ADP + phosphate + H(+)</text>
        <dbReference type="Rhea" id="RHEA:13065"/>
        <dbReference type="ChEBI" id="CHEBI:15377"/>
        <dbReference type="ChEBI" id="CHEBI:15378"/>
        <dbReference type="ChEBI" id="CHEBI:30616"/>
        <dbReference type="ChEBI" id="CHEBI:43474"/>
        <dbReference type="ChEBI" id="CHEBI:456216"/>
    </reaction>
</comment>
<dbReference type="NCBIfam" id="TIGR02836">
    <property type="entry name" value="spore_IV_A"/>
    <property type="match status" value="1"/>
</dbReference>
<proteinExistence type="predicted"/>
<comment type="function">
    <text evidence="1">ATPase. Has a role at an early stage in the morphogenesis of the spore coat.</text>
</comment>
<dbReference type="HOGENOM" id="CLU_043635_0_0_9"/>
<evidence type="ECO:0000313" key="6">
    <source>
        <dbReference type="Proteomes" id="UP000010880"/>
    </source>
</evidence>
<dbReference type="CDD" id="cd00882">
    <property type="entry name" value="Ras_like_GTPase"/>
    <property type="match status" value="1"/>
</dbReference>
<dbReference type="Gene3D" id="3.40.50.300">
    <property type="entry name" value="P-loop containing nucleotide triphosphate hydrolases"/>
    <property type="match status" value="1"/>
</dbReference>
<dbReference type="GO" id="GO:0030435">
    <property type="term" value="P:sporulation resulting in formation of a cellular spore"/>
    <property type="evidence" value="ECO:0007669"/>
    <property type="project" value="UniProtKB-KW"/>
</dbReference>
<feature type="domain" description="Stage IV sporulation protein A ATPase" evidence="2">
    <location>
        <begin position="1"/>
        <end position="237"/>
    </location>
</feature>
<organism evidence="5 6">
    <name type="scientific">Halobacteroides halobius (strain ATCC 35273 / DSM 5150 / MD-1)</name>
    <dbReference type="NCBI Taxonomy" id="748449"/>
    <lineage>
        <taxon>Bacteria</taxon>
        <taxon>Bacillati</taxon>
        <taxon>Bacillota</taxon>
        <taxon>Clostridia</taxon>
        <taxon>Halanaerobiales</taxon>
        <taxon>Halobacteroidaceae</taxon>
        <taxon>Halobacteroides</taxon>
    </lineage>
</organism>
<dbReference type="AlphaFoldDB" id="L0K8B5"/>
<dbReference type="GO" id="GO:0005737">
    <property type="term" value="C:cytoplasm"/>
    <property type="evidence" value="ECO:0007669"/>
    <property type="project" value="UniProtKB-SubCell"/>
</dbReference>
<comment type="subcellular location">
    <subcellularLocation>
        <location evidence="1">Cytoplasm</location>
    </subcellularLocation>
</comment>
<dbReference type="SUPFAM" id="SSF52540">
    <property type="entry name" value="P-loop containing nucleoside triphosphate hydrolases"/>
    <property type="match status" value="1"/>
</dbReference>
<keyword evidence="1" id="KW-0067">ATP-binding</keyword>
<dbReference type="Pfam" id="PF20439">
    <property type="entry name" value="SpoIVA_C"/>
    <property type="match status" value="1"/>
</dbReference>
<feature type="domain" description="Sporulation stage IV protein A C-terminal" evidence="4">
    <location>
        <begin position="417"/>
        <end position="492"/>
    </location>
</feature>
<accession>L0K8B5</accession>
<dbReference type="PIRSF" id="PIRSF007466">
    <property type="entry name" value="SpoIVA"/>
    <property type="match status" value="1"/>
</dbReference>
<evidence type="ECO:0000259" key="4">
    <source>
        <dbReference type="Pfam" id="PF20439"/>
    </source>
</evidence>
<dbReference type="InterPro" id="IPR014201">
    <property type="entry name" value="Spore_IV_A"/>
</dbReference>
<evidence type="ECO:0000256" key="1">
    <source>
        <dbReference type="PIRNR" id="PIRNR007466"/>
    </source>
</evidence>
<dbReference type="EMBL" id="CP003359">
    <property type="protein sequence ID" value="AGB41527.1"/>
    <property type="molecule type" value="Genomic_DNA"/>
</dbReference>
<dbReference type="KEGG" id="hhl:Halha_1589"/>
<dbReference type="STRING" id="748449.Halha_1589"/>
<dbReference type="eggNOG" id="COG0370">
    <property type="taxonomic scope" value="Bacteria"/>
</dbReference>
<dbReference type="InterPro" id="IPR046840">
    <property type="entry name" value="SpoIVA_C"/>
</dbReference>
<dbReference type="InterPro" id="IPR027417">
    <property type="entry name" value="P-loop_NTPase"/>
</dbReference>
<evidence type="ECO:0000259" key="2">
    <source>
        <dbReference type="Pfam" id="PF09547"/>
    </source>
</evidence>
<dbReference type="Pfam" id="PF20438">
    <property type="entry name" value="SpoIVA_middle"/>
    <property type="match status" value="1"/>
</dbReference>
<keyword evidence="6" id="KW-1185">Reference proteome</keyword>
<name>L0K8B5_HALHC</name>
<keyword evidence="1" id="KW-0378">Hydrolase</keyword>
<dbReference type="InterPro" id="IPR046842">
    <property type="entry name" value="SpoIVA_ATPase"/>
</dbReference>
<evidence type="ECO:0000259" key="3">
    <source>
        <dbReference type="Pfam" id="PF20438"/>
    </source>
</evidence>
<dbReference type="Proteomes" id="UP000010880">
    <property type="component" value="Chromosome"/>
</dbReference>
<keyword evidence="1" id="KW-0547">Nucleotide-binding</keyword>
<dbReference type="PATRIC" id="fig|748449.3.peg.1540"/>
<keyword evidence="1" id="KW-0963">Cytoplasm</keyword>
<dbReference type="InterPro" id="IPR046841">
    <property type="entry name" value="SpoIVA_middle"/>
</dbReference>
<dbReference type="OrthoDB" id="9761464at2"/>
<reference evidence="6" key="1">
    <citation type="submission" date="2012-02" db="EMBL/GenBank/DDBJ databases">
        <title>The complete genome of Halobacteroides halobius DSM 5150.</title>
        <authorList>
            <person name="Lucas S."/>
            <person name="Copeland A."/>
            <person name="Lapidus A."/>
            <person name="Glavina del Rio T."/>
            <person name="Dalin E."/>
            <person name="Tice H."/>
            <person name="Bruce D."/>
            <person name="Goodwin L."/>
            <person name="Pitluck S."/>
            <person name="Peters L."/>
            <person name="Mikhailova N."/>
            <person name="Gu W."/>
            <person name="Kyrpides N."/>
            <person name="Mavromatis K."/>
            <person name="Ivanova N."/>
            <person name="Brettin T."/>
            <person name="Detter J.C."/>
            <person name="Han C."/>
            <person name="Larimer F."/>
            <person name="Land M."/>
            <person name="Hauser L."/>
            <person name="Markowitz V."/>
            <person name="Cheng J.-F."/>
            <person name="Hugenholtz P."/>
            <person name="Woyke T."/>
            <person name="Wu D."/>
            <person name="Tindall B."/>
            <person name="Pomrenke H."/>
            <person name="Brambilla E."/>
            <person name="Klenk H.-P."/>
            <person name="Eisen J.A."/>
        </authorList>
    </citation>
    <scope>NUCLEOTIDE SEQUENCE [LARGE SCALE GENOMIC DNA]</scope>
    <source>
        <strain evidence="6">ATCC 35273 / DSM 5150 / MD-1</strain>
    </source>
</reference>
<protein>
    <recommendedName>
        <fullName evidence="1">Stage IV sporulation protein A</fullName>
        <ecNumber evidence="1">3.6.1.-</ecNumber>
    </recommendedName>
    <alternativeName>
        <fullName evidence="1">Coat morphogenetic protein SpoIVA</fullName>
    </alternativeName>
</protein>
<feature type="domain" description="Stage IV sporulation protein A middle" evidence="3">
    <location>
        <begin position="239"/>
        <end position="416"/>
    </location>
</feature>
<sequence>MESFNIYQDIATRTNGDIYIGVVGPVRTGKSTFIKRFMDLLVLPNIEDENSKERAQDELPQSGEGRRIMTTEPKFVPNQATQISLENNVDFNVRLVDCVGYKVDGALGYEEDSGPRMVTTPWFEQPVSFEQAAEIGTAKVIEDHSTIGLVVTTDGSITELPRENYIEAEERVINELNQLGKPFIITLNSAQPESKETKKLANKLEEKYNKRVIPVDCANLDGEDINYLLQEVLYEFPLREINIDLPLWIDELEDAHWLSQELDEVIHQGVKDIFSLRDIENLSSNLDASDHSKRVNVGNLDLGSGIAELEFTLQKDLFYRVLEETTGLEIEDERELFSLIKDLSVAKEEYDKVADALEEVKERGYGIVTPNLDDMVFAEPEKINRGGHFGVKLRASAPSIHLVRADIETEVSPVVGTEKQCEELIEFFETEFDENPEAVWDSDFLGRSLHELVKDGINNKLYRMPVNAQEKLRDTLEKIVNEGSGGLICIIL</sequence>
<dbReference type="RefSeq" id="WP_015327244.1">
    <property type="nucleotide sequence ID" value="NC_019978.1"/>
</dbReference>
<gene>
    <name evidence="5" type="ordered locus">Halha_1589</name>
</gene>
<dbReference type="GO" id="GO:0016887">
    <property type="term" value="F:ATP hydrolysis activity"/>
    <property type="evidence" value="ECO:0007669"/>
    <property type="project" value="InterPro"/>
</dbReference>
<evidence type="ECO:0000313" key="5">
    <source>
        <dbReference type="EMBL" id="AGB41527.1"/>
    </source>
</evidence>
<dbReference type="Pfam" id="PF09547">
    <property type="entry name" value="SpoIVA_ATPase"/>
    <property type="match status" value="1"/>
</dbReference>
<keyword evidence="1" id="KW-0749">Sporulation</keyword>
<dbReference type="GO" id="GO:0005524">
    <property type="term" value="F:ATP binding"/>
    <property type="evidence" value="ECO:0007669"/>
    <property type="project" value="UniProtKB-KW"/>
</dbReference>